<name>A0A6B0VMP0_9EURY</name>
<dbReference type="PROSITE" id="PS51318">
    <property type="entry name" value="TAT"/>
    <property type="match status" value="1"/>
</dbReference>
<protein>
    <submittedName>
        <fullName evidence="2">Uncharacterized protein</fullName>
    </submittedName>
</protein>
<sequence length="101" mass="10195">MTRPATPTRRTLIAIATVIGSTAAAVLAAYILAVGPAPATRTSIEATVPQVFGLEALTVAALAPATAVVAGASLAILLEAALQLSEARETRLELEGTSLEE</sequence>
<dbReference type="AlphaFoldDB" id="A0A6B0VMP0"/>
<accession>A0A6B0VMP0</accession>
<evidence type="ECO:0000256" key="1">
    <source>
        <dbReference type="SAM" id="Phobius"/>
    </source>
</evidence>
<proteinExistence type="predicted"/>
<keyword evidence="1" id="KW-0812">Transmembrane</keyword>
<keyword evidence="3" id="KW-1185">Reference proteome</keyword>
<comment type="caution">
    <text evidence="2">The sequence shown here is derived from an EMBL/GenBank/DDBJ whole genome shotgun (WGS) entry which is preliminary data.</text>
</comment>
<feature type="transmembrane region" description="Helical" evidence="1">
    <location>
        <begin position="52"/>
        <end position="78"/>
    </location>
</feature>
<organism evidence="2 3">
    <name type="scientific">Natronorubrum halalkaliphilum</name>
    <dbReference type="NCBI Taxonomy" id="2691917"/>
    <lineage>
        <taxon>Archaea</taxon>
        <taxon>Methanobacteriati</taxon>
        <taxon>Methanobacteriota</taxon>
        <taxon>Stenosarchaea group</taxon>
        <taxon>Halobacteria</taxon>
        <taxon>Halobacteriales</taxon>
        <taxon>Natrialbaceae</taxon>
        <taxon>Natronorubrum</taxon>
    </lineage>
</organism>
<dbReference type="EMBL" id="WUYX01000026">
    <property type="protein sequence ID" value="MXV61829.1"/>
    <property type="molecule type" value="Genomic_DNA"/>
</dbReference>
<keyword evidence="1" id="KW-1133">Transmembrane helix</keyword>
<dbReference type="Proteomes" id="UP000434101">
    <property type="component" value="Unassembled WGS sequence"/>
</dbReference>
<dbReference type="InterPro" id="IPR006311">
    <property type="entry name" value="TAT_signal"/>
</dbReference>
<dbReference type="RefSeq" id="WP_160064057.1">
    <property type="nucleotide sequence ID" value="NZ_WUYX01000026.1"/>
</dbReference>
<reference evidence="2 3" key="1">
    <citation type="submission" date="2020-01" db="EMBL/GenBank/DDBJ databases">
        <title>Natronorubrum sp. JWXQ-INN 674 isolated from Inner Mongolia Autonomous Region of China.</title>
        <authorList>
            <person name="Xue Q."/>
        </authorList>
    </citation>
    <scope>NUCLEOTIDE SEQUENCE [LARGE SCALE GENOMIC DNA]</scope>
    <source>
        <strain evidence="2 3">JWXQ-INN-674</strain>
    </source>
</reference>
<gene>
    <name evidence="2" type="ORF">GS429_07065</name>
</gene>
<evidence type="ECO:0000313" key="2">
    <source>
        <dbReference type="EMBL" id="MXV61829.1"/>
    </source>
</evidence>
<feature type="transmembrane region" description="Helical" evidence="1">
    <location>
        <begin position="12"/>
        <end position="32"/>
    </location>
</feature>
<evidence type="ECO:0000313" key="3">
    <source>
        <dbReference type="Proteomes" id="UP000434101"/>
    </source>
</evidence>
<keyword evidence="1" id="KW-0472">Membrane</keyword>